<dbReference type="InterPro" id="IPR001015">
    <property type="entry name" value="Ferrochelatase"/>
</dbReference>
<proteinExistence type="inferred from homology"/>
<dbReference type="UniPathway" id="UPA00252"/>
<dbReference type="SUPFAM" id="SSF53800">
    <property type="entry name" value="Chelatase"/>
    <property type="match status" value="1"/>
</dbReference>
<evidence type="ECO:0000256" key="6">
    <source>
        <dbReference type="ARBA" id="ARBA00024536"/>
    </source>
</evidence>
<feature type="binding site" evidence="7">
    <location>
        <position position="264"/>
    </location>
    <ligand>
        <name>Fe(2+)</name>
        <dbReference type="ChEBI" id="CHEBI:29033"/>
    </ligand>
</feature>
<sequence>MSFDAIMLCSYGGPRGMEDVLPFMRNATRGRGIPDERLLQVSEHYKLFDGVSPINARNEELRAAIAEQVDVPVVIGNRNWSPYFAQTLTELDQRGLHRVLCVFTSAFASYSGCRQYREDIAAAVAQIGAQDRFRLTKIPPYYGSEGFLAANVSAALAAMEDDDVAHLLLVTHSIPVAMDENSGPASAHKTYLVQHQELGEKICAELSDKLCRKIAADLVFCSRSGSPHQKWLEPDVNDRISELASAGVQSVVVLPIGFITDHMEVVYDLDTEARKTAAELGIRYRRAATAGTHPEFVKSLVQLINDAAEQDRTAQRGEQQGGEVSWPARCETSCCLPCDGYQLRPTEFDQISAPDPRERKNHV</sequence>
<comment type="similarity">
    <text evidence="7 8">Belongs to the ferrochelatase family.</text>
</comment>
<dbReference type="InterPro" id="IPR033644">
    <property type="entry name" value="Ferrochelatase_C"/>
</dbReference>
<keyword evidence="5 7" id="KW-0627">Porphyrin biosynthesis</keyword>
<dbReference type="Gene3D" id="3.40.50.1400">
    <property type="match status" value="2"/>
</dbReference>
<dbReference type="GO" id="GO:0004325">
    <property type="term" value="F:ferrochelatase activity"/>
    <property type="evidence" value="ECO:0007669"/>
    <property type="project" value="UniProtKB-UniRule"/>
</dbReference>
<dbReference type="OrthoDB" id="9776380at2"/>
<keyword evidence="7" id="KW-0963">Cytoplasm</keyword>
<dbReference type="AlphaFoldDB" id="A0A4Q9V0E6"/>
<keyword evidence="7" id="KW-0479">Metal-binding</keyword>
<comment type="pathway">
    <text evidence="1 7">Porphyrin-containing compound metabolism; protoheme biosynthesis.</text>
</comment>
<evidence type="ECO:0000256" key="4">
    <source>
        <dbReference type="ARBA" id="ARBA00023239"/>
    </source>
</evidence>
<keyword evidence="10" id="KW-1185">Reference proteome</keyword>
<dbReference type="Proteomes" id="UP000293036">
    <property type="component" value="Unassembled WGS sequence"/>
</dbReference>
<evidence type="ECO:0000313" key="9">
    <source>
        <dbReference type="EMBL" id="TBW22094.1"/>
    </source>
</evidence>
<evidence type="ECO:0000256" key="8">
    <source>
        <dbReference type="RuleBase" id="RU004185"/>
    </source>
</evidence>
<feature type="binding site" evidence="7">
    <location>
        <position position="52"/>
    </location>
    <ligand>
        <name>Fe-coproporphyrin III</name>
        <dbReference type="ChEBI" id="CHEBI:68438"/>
    </ligand>
</feature>
<keyword evidence="3 7" id="KW-0350">Heme biosynthesis</keyword>
<comment type="caution">
    <text evidence="7">Lacks conserved residue(s) required for the propagation of feature annotation.</text>
</comment>
<evidence type="ECO:0000313" key="10">
    <source>
        <dbReference type="Proteomes" id="UP000293036"/>
    </source>
</evidence>
<dbReference type="InterPro" id="IPR033659">
    <property type="entry name" value="Ferrochelatase_N"/>
</dbReference>
<dbReference type="GO" id="GO:0006783">
    <property type="term" value="P:heme biosynthetic process"/>
    <property type="evidence" value="ECO:0007669"/>
    <property type="project" value="UniProtKB-UniRule"/>
</dbReference>
<dbReference type="PANTHER" id="PTHR11108">
    <property type="entry name" value="FERROCHELATASE"/>
    <property type="match status" value="1"/>
</dbReference>
<comment type="function">
    <text evidence="7">Involved in coproporphyrin-dependent heme b biosynthesis. Catalyzes the insertion of ferrous iron into coproporphyrin III to form Fe-coproporphyrin III.</text>
</comment>
<evidence type="ECO:0000256" key="3">
    <source>
        <dbReference type="ARBA" id="ARBA00023133"/>
    </source>
</evidence>
<comment type="subcellular location">
    <subcellularLocation>
        <location evidence="7">Cytoplasm</location>
    </subcellularLocation>
</comment>
<evidence type="ECO:0000256" key="1">
    <source>
        <dbReference type="ARBA" id="ARBA00004744"/>
    </source>
</evidence>
<reference evidence="9 10" key="1">
    <citation type="submission" date="2019-02" db="EMBL/GenBank/DDBJ databases">
        <title>Arcanobacterium bovis sp. nov., isolated from the milk of a cow with mastitis.</title>
        <authorList>
            <person name="Sammra O."/>
            <person name="Foster G."/>
            <person name="Hassan A."/>
            <person name="Alssahen M."/>
            <person name="Laemmler C."/>
            <person name="Borowiak M."/>
            <person name="Malorny B."/>
            <person name="Abdulmawjood A."/>
        </authorList>
    </citation>
    <scope>NUCLEOTIDE SEQUENCE [LARGE SCALE GENOMIC DNA]</scope>
    <source>
        <strain evidence="9 10">C605018/01/1</strain>
    </source>
</reference>
<comment type="catalytic activity">
    <reaction evidence="6">
        <text>Fe-coproporphyrin III + 2 H(+) = coproporphyrin III + Fe(2+)</text>
        <dbReference type="Rhea" id="RHEA:49572"/>
        <dbReference type="ChEBI" id="CHEBI:15378"/>
        <dbReference type="ChEBI" id="CHEBI:29033"/>
        <dbReference type="ChEBI" id="CHEBI:68438"/>
        <dbReference type="ChEBI" id="CHEBI:131725"/>
        <dbReference type="EC" id="4.99.1.9"/>
    </reaction>
    <physiologicalReaction direction="right-to-left" evidence="6">
        <dbReference type="Rhea" id="RHEA:49574"/>
    </physiologicalReaction>
</comment>
<dbReference type="CDD" id="cd00419">
    <property type="entry name" value="Ferrochelatase_C"/>
    <property type="match status" value="1"/>
</dbReference>
<dbReference type="EC" id="4.99.1.9" evidence="7"/>
<comment type="caution">
    <text evidence="9">The sequence shown here is derived from an EMBL/GenBank/DDBJ whole genome shotgun (WGS) entry which is preliminary data.</text>
</comment>
<dbReference type="Pfam" id="PF00762">
    <property type="entry name" value="Ferrochelatase"/>
    <property type="match status" value="1"/>
</dbReference>
<accession>A0A4Q9V0E6</accession>
<dbReference type="EMBL" id="SJDT01000003">
    <property type="protein sequence ID" value="TBW22094.1"/>
    <property type="molecule type" value="Genomic_DNA"/>
</dbReference>
<gene>
    <name evidence="7" type="primary">cpfC</name>
    <name evidence="9" type="ORF">EZJ44_04510</name>
</gene>
<dbReference type="GO" id="GO:0005737">
    <property type="term" value="C:cytoplasm"/>
    <property type="evidence" value="ECO:0007669"/>
    <property type="project" value="UniProtKB-SubCell"/>
</dbReference>
<dbReference type="PANTHER" id="PTHR11108:SF1">
    <property type="entry name" value="FERROCHELATASE, MITOCHONDRIAL"/>
    <property type="match status" value="1"/>
</dbReference>
<keyword evidence="4 7" id="KW-0456">Lyase</keyword>
<protein>
    <recommendedName>
        <fullName evidence="7">Coproporphyrin III ferrochelatase</fullName>
        <ecNumber evidence="7">4.99.1.9</ecNumber>
    </recommendedName>
</protein>
<dbReference type="CDD" id="cd03411">
    <property type="entry name" value="Ferrochelatase_N"/>
    <property type="match status" value="1"/>
</dbReference>
<dbReference type="GO" id="GO:0046872">
    <property type="term" value="F:metal ion binding"/>
    <property type="evidence" value="ECO:0007669"/>
    <property type="project" value="UniProtKB-KW"/>
</dbReference>
<evidence type="ECO:0000256" key="7">
    <source>
        <dbReference type="HAMAP-Rule" id="MF_00323"/>
    </source>
</evidence>
<evidence type="ECO:0000256" key="5">
    <source>
        <dbReference type="ARBA" id="ARBA00023244"/>
    </source>
</evidence>
<keyword evidence="2 7" id="KW-0408">Iron</keyword>
<feature type="binding site" description="axial binding residue" evidence="7">
    <location>
        <position position="11"/>
    </location>
    <ligand>
        <name>Fe-coproporphyrin III</name>
        <dbReference type="ChEBI" id="CHEBI:68438"/>
    </ligand>
    <ligandPart>
        <name>Fe</name>
        <dbReference type="ChEBI" id="CHEBI:18248"/>
    </ligandPart>
</feature>
<organism evidence="9 10">
    <name type="scientific">Arcanobacterium bovis</name>
    <dbReference type="NCBI Taxonomy" id="2529275"/>
    <lineage>
        <taxon>Bacteria</taxon>
        <taxon>Bacillati</taxon>
        <taxon>Actinomycetota</taxon>
        <taxon>Actinomycetes</taxon>
        <taxon>Actinomycetales</taxon>
        <taxon>Actinomycetaceae</taxon>
        <taxon>Arcanobacterium</taxon>
    </lineage>
</organism>
<feature type="binding site" evidence="7">
    <location>
        <position position="172"/>
    </location>
    <ligand>
        <name>Fe(2+)</name>
        <dbReference type="ChEBI" id="CHEBI:29033"/>
    </ligand>
</feature>
<evidence type="ECO:0000256" key="2">
    <source>
        <dbReference type="ARBA" id="ARBA00023004"/>
    </source>
</evidence>
<name>A0A4Q9V0E6_9ACTO</name>
<dbReference type="HAMAP" id="MF_00323">
    <property type="entry name" value="Ferrochelatase"/>
    <property type="match status" value="1"/>
</dbReference>
<dbReference type="RefSeq" id="WP_131280647.1">
    <property type="nucleotide sequence ID" value="NZ_JBHSLR010000009.1"/>
</dbReference>
<feature type="binding site" evidence="7">
    <location>
        <position position="116"/>
    </location>
    <ligand>
        <name>Fe-coproporphyrin III</name>
        <dbReference type="ChEBI" id="CHEBI:68438"/>
    </ligand>
</feature>